<dbReference type="InterPro" id="IPR002835">
    <property type="entry name" value="CofC"/>
</dbReference>
<proteinExistence type="inferred from homology"/>
<evidence type="ECO:0000313" key="6">
    <source>
        <dbReference type="EMBL" id="QBI18998.1"/>
    </source>
</evidence>
<evidence type="ECO:0000256" key="2">
    <source>
        <dbReference type="ARBA" id="ARBA00022695"/>
    </source>
</evidence>
<keyword evidence="4 5" id="KW-0342">GTP-binding</keyword>
<keyword evidence="2 5" id="KW-0548">Nucleotidyltransferase</keyword>
<dbReference type="Pfam" id="PF01983">
    <property type="entry name" value="CofC"/>
    <property type="match status" value="1"/>
</dbReference>
<comment type="catalytic activity">
    <reaction evidence="5">
        <text>phosphoenolpyruvate + GTP + H(+) = enolpyruvoyl-2-diphospho-5'-guanosine + diphosphate</text>
        <dbReference type="Rhea" id="RHEA:30519"/>
        <dbReference type="ChEBI" id="CHEBI:15378"/>
        <dbReference type="ChEBI" id="CHEBI:33019"/>
        <dbReference type="ChEBI" id="CHEBI:37565"/>
        <dbReference type="ChEBI" id="CHEBI:58702"/>
        <dbReference type="ChEBI" id="CHEBI:143701"/>
        <dbReference type="EC" id="2.7.7.105"/>
    </reaction>
</comment>
<evidence type="ECO:0000256" key="1">
    <source>
        <dbReference type="ARBA" id="ARBA00022679"/>
    </source>
</evidence>
<dbReference type="RefSeq" id="WP_131153995.1">
    <property type="nucleotide sequence ID" value="NZ_CP036402.1"/>
</dbReference>
<dbReference type="Gene3D" id="3.90.550.10">
    <property type="entry name" value="Spore Coat Polysaccharide Biosynthesis Protein SpsA, Chain A"/>
    <property type="match status" value="1"/>
</dbReference>
<comment type="pathway">
    <text evidence="5">Cofactor biosynthesis; coenzyme F420 biosynthesis.</text>
</comment>
<dbReference type="GO" id="GO:0052645">
    <property type="term" value="P:F420-0 metabolic process"/>
    <property type="evidence" value="ECO:0007669"/>
    <property type="project" value="UniProtKB-UniRule"/>
</dbReference>
<dbReference type="GO" id="GO:0043814">
    <property type="term" value="F:phospholactate guanylyltransferase activity"/>
    <property type="evidence" value="ECO:0007669"/>
    <property type="project" value="InterPro"/>
</dbReference>
<keyword evidence="7" id="KW-1185">Reference proteome</keyword>
<dbReference type="PANTHER" id="PTHR40392:SF1">
    <property type="entry name" value="2-PHOSPHO-L-LACTATE GUANYLYLTRANSFERASE"/>
    <property type="match status" value="1"/>
</dbReference>
<evidence type="ECO:0000256" key="3">
    <source>
        <dbReference type="ARBA" id="ARBA00022741"/>
    </source>
</evidence>
<dbReference type="UniPathway" id="UPA00071"/>
<dbReference type="HAMAP" id="MF_02114">
    <property type="entry name" value="CofC"/>
    <property type="match status" value="1"/>
</dbReference>
<reference evidence="6 7" key="1">
    <citation type="submission" date="2019-01" db="EMBL/GenBank/DDBJ databases">
        <title>Egibacter rhizosphaerae EGI 80759T.</title>
        <authorList>
            <person name="Chen D.-D."/>
            <person name="Tian Y."/>
            <person name="Jiao J.-Y."/>
            <person name="Zhang X.-T."/>
            <person name="Zhang Y.-G."/>
            <person name="Zhang Y."/>
            <person name="Xiao M."/>
            <person name="Shu W.-S."/>
            <person name="Li W.-J."/>
        </authorList>
    </citation>
    <scope>NUCLEOTIDE SEQUENCE [LARGE SCALE GENOMIC DNA]</scope>
    <source>
        <strain evidence="6 7">EGI 80759</strain>
    </source>
</reference>
<keyword evidence="3 5" id="KW-0547">Nucleotide-binding</keyword>
<dbReference type="OrthoDB" id="9151145at2"/>
<feature type="binding site" evidence="5">
    <location>
        <position position="156"/>
    </location>
    <ligand>
        <name>phosphoenolpyruvate</name>
        <dbReference type="ChEBI" id="CHEBI:58702"/>
    </ligand>
</feature>
<name>A0A411YCT2_9ACTN</name>
<dbReference type="NCBIfam" id="TIGR03552">
    <property type="entry name" value="F420_cofC"/>
    <property type="match status" value="1"/>
</dbReference>
<dbReference type="KEGG" id="erz:ER308_05190"/>
<keyword evidence="1 5" id="KW-0808">Transferase</keyword>
<feature type="binding site" evidence="5">
    <location>
        <position position="159"/>
    </location>
    <ligand>
        <name>phosphoenolpyruvate</name>
        <dbReference type="ChEBI" id="CHEBI:58702"/>
    </ligand>
</feature>
<dbReference type="InterPro" id="IPR029044">
    <property type="entry name" value="Nucleotide-diphossugar_trans"/>
</dbReference>
<dbReference type="AlphaFoldDB" id="A0A411YCT2"/>
<dbReference type="SUPFAM" id="SSF53448">
    <property type="entry name" value="Nucleotide-diphospho-sugar transferases"/>
    <property type="match status" value="1"/>
</dbReference>
<dbReference type="Proteomes" id="UP000291469">
    <property type="component" value="Chromosome"/>
</dbReference>
<protein>
    <recommendedName>
        <fullName evidence="5">Phosphoenolpyruvate guanylyltransferase</fullName>
        <shortName evidence="5">PEP guanylyltransferase</shortName>
        <ecNumber evidence="5">2.7.7.105</ecNumber>
    </recommendedName>
</protein>
<dbReference type="GO" id="GO:0005525">
    <property type="term" value="F:GTP binding"/>
    <property type="evidence" value="ECO:0007669"/>
    <property type="project" value="UniProtKB-KW"/>
</dbReference>
<accession>A0A411YCT2</accession>
<gene>
    <name evidence="6" type="primary">cofC</name>
    <name evidence="5" type="synonym">fbiD</name>
    <name evidence="6" type="ORF">ER308_05190</name>
</gene>
<sequence>MDPHIPPVAAIVPLKALGDAKTRLRGALGPAARRELAVRLAARVLEACREAGPVERVLVVAGDEAVGEVARRHGADVVVEPRPGLTAALETADATVAAHAASIVVAGDLPWVTSADVEAVCVAGVIGRRVVVAPTEDGGTGALLREPPGVIGTAYGSGSAAAHRRLAAQAGVPLTVIERPGLALDVDTPDDLRRADGTDAAL</sequence>
<evidence type="ECO:0000256" key="4">
    <source>
        <dbReference type="ARBA" id="ARBA00023134"/>
    </source>
</evidence>
<dbReference type="PANTHER" id="PTHR40392">
    <property type="entry name" value="2-PHOSPHO-L-LACTATE GUANYLYLTRANSFERASE"/>
    <property type="match status" value="1"/>
</dbReference>
<evidence type="ECO:0000313" key="7">
    <source>
        <dbReference type="Proteomes" id="UP000291469"/>
    </source>
</evidence>
<evidence type="ECO:0000256" key="5">
    <source>
        <dbReference type="HAMAP-Rule" id="MF_02114"/>
    </source>
</evidence>
<dbReference type="EC" id="2.7.7.105" evidence="5"/>
<comment type="similarity">
    <text evidence="5">Belongs to the CofC family.</text>
</comment>
<feature type="binding site" evidence="5">
    <location>
        <position position="140"/>
    </location>
    <ligand>
        <name>phosphoenolpyruvate</name>
        <dbReference type="ChEBI" id="CHEBI:58702"/>
    </ligand>
</feature>
<comment type="function">
    <text evidence="5">Guanylyltransferase that catalyzes the activation of phosphoenolpyruvate (PEP) as enolpyruvoyl-2-diphospho-5'-guanosine, via the condensation of PEP with GTP. It is involved in the biosynthesis of coenzyme F420, a hydride carrier cofactor.</text>
</comment>
<dbReference type="EMBL" id="CP036402">
    <property type="protein sequence ID" value="QBI18998.1"/>
    <property type="molecule type" value="Genomic_DNA"/>
</dbReference>
<organism evidence="6 7">
    <name type="scientific">Egibacter rhizosphaerae</name>
    <dbReference type="NCBI Taxonomy" id="1670831"/>
    <lineage>
        <taxon>Bacteria</taxon>
        <taxon>Bacillati</taxon>
        <taxon>Actinomycetota</taxon>
        <taxon>Nitriliruptoria</taxon>
        <taxon>Egibacterales</taxon>
        <taxon>Egibacteraceae</taxon>
        <taxon>Egibacter</taxon>
    </lineage>
</organism>